<sequence>MKLNRNLRLPSASVWAVLLCLLVLPLTALAQSSVVQTQKAGPYTITLRILPAESFTGMNAEMIRDGGAQPVLKGGPAYPNHHMVAFIKKDGKPVEHARVTIEYRSTPGAEWTKVPVARMYAKGKGRKSTHFGNNVTLQGGKYEVRVTVDGSTADFHVQV</sequence>
<evidence type="ECO:0000256" key="1">
    <source>
        <dbReference type="SAM" id="SignalP"/>
    </source>
</evidence>
<feature type="signal peptide" evidence="1">
    <location>
        <begin position="1"/>
        <end position="30"/>
    </location>
</feature>
<organism evidence="2">
    <name type="scientific">Acidobacterium capsulatum</name>
    <dbReference type="NCBI Taxonomy" id="33075"/>
    <lineage>
        <taxon>Bacteria</taxon>
        <taxon>Pseudomonadati</taxon>
        <taxon>Acidobacteriota</taxon>
        <taxon>Terriglobia</taxon>
        <taxon>Terriglobales</taxon>
        <taxon>Acidobacteriaceae</taxon>
        <taxon>Acidobacterium</taxon>
    </lineage>
</organism>
<dbReference type="EMBL" id="DTKL01000067">
    <property type="protein sequence ID" value="HGY95144.1"/>
    <property type="molecule type" value="Genomic_DNA"/>
</dbReference>
<feature type="chain" id="PRO_5030952043" description="Lipoprotein" evidence="1">
    <location>
        <begin position="31"/>
        <end position="159"/>
    </location>
</feature>
<proteinExistence type="predicted"/>
<comment type="caution">
    <text evidence="2">The sequence shown here is derived from an EMBL/GenBank/DDBJ whole genome shotgun (WGS) entry which is preliminary data.</text>
</comment>
<name>A0A7V5CU21_9BACT</name>
<protein>
    <recommendedName>
        <fullName evidence="3">Lipoprotein</fullName>
    </recommendedName>
</protein>
<dbReference type="AlphaFoldDB" id="A0A7V5CU21"/>
<evidence type="ECO:0008006" key="3">
    <source>
        <dbReference type="Google" id="ProtNLM"/>
    </source>
</evidence>
<reference evidence="2" key="1">
    <citation type="journal article" date="2020" name="mSystems">
        <title>Genome- and Community-Level Interaction Insights into Carbon Utilization and Element Cycling Functions of Hydrothermarchaeota in Hydrothermal Sediment.</title>
        <authorList>
            <person name="Zhou Z."/>
            <person name="Liu Y."/>
            <person name="Xu W."/>
            <person name="Pan J."/>
            <person name="Luo Z.H."/>
            <person name="Li M."/>
        </authorList>
    </citation>
    <scope>NUCLEOTIDE SEQUENCE [LARGE SCALE GENOMIC DNA]</scope>
    <source>
        <strain evidence="2">SpSt-855</strain>
    </source>
</reference>
<accession>A0A7V5CU21</accession>
<evidence type="ECO:0000313" key="2">
    <source>
        <dbReference type="EMBL" id="HGY95144.1"/>
    </source>
</evidence>
<gene>
    <name evidence="2" type="ORF">ENW50_10755</name>
</gene>
<keyword evidence="1" id="KW-0732">Signal</keyword>